<feature type="domain" description="4Fe-4S ferredoxin-type" evidence="6">
    <location>
        <begin position="18"/>
        <end position="49"/>
    </location>
</feature>
<gene>
    <name evidence="7" type="ORF">A2Y62_09830</name>
</gene>
<feature type="domain" description="4Fe-4S ferredoxin-type" evidence="6">
    <location>
        <begin position="51"/>
        <end position="80"/>
    </location>
</feature>
<protein>
    <recommendedName>
        <fullName evidence="6">4Fe-4S ferredoxin-type domain-containing protein</fullName>
    </recommendedName>
</protein>
<dbReference type="PANTHER" id="PTHR43082:SF3">
    <property type="entry name" value="FERREDOXIN-LIKE PROTEIN YDIT"/>
    <property type="match status" value="1"/>
</dbReference>
<dbReference type="Gene3D" id="3.30.70.20">
    <property type="match status" value="1"/>
</dbReference>
<evidence type="ECO:0000256" key="1">
    <source>
        <dbReference type="ARBA" id="ARBA00022448"/>
    </source>
</evidence>
<dbReference type="InterPro" id="IPR012206">
    <property type="entry name" value="Fd_FixX"/>
</dbReference>
<accession>A0A1F5V683</accession>
<keyword evidence="2" id="KW-0479">Metal-binding</keyword>
<evidence type="ECO:0000256" key="3">
    <source>
        <dbReference type="ARBA" id="ARBA00022982"/>
    </source>
</evidence>
<dbReference type="Proteomes" id="UP000178943">
    <property type="component" value="Unassembled WGS sequence"/>
</dbReference>
<dbReference type="STRING" id="1817863.A2Y62_09830"/>
<dbReference type="PROSITE" id="PS51379">
    <property type="entry name" value="4FE4S_FER_2"/>
    <property type="match status" value="2"/>
</dbReference>
<evidence type="ECO:0000313" key="7">
    <source>
        <dbReference type="EMBL" id="OGF58788.1"/>
    </source>
</evidence>
<reference evidence="7 8" key="1">
    <citation type="journal article" date="2016" name="Nat. Commun.">
        <title>Thousands of microbial genomes shed light on interconnected biogeochemical processes in an aquifer system.</title>
        <authorList>
            <person name="Anantharaman K."/>
            <person name="Brown C.T."/>
            <person name="Hug L.A."/>
            <person name="Sharon I."/>
            <person name="Castelle C.J."/>
            <person name="Probst A.J."/>
            <person name="Thomas B.C."/>
            <person name="Singh A."/>
            <person name="Wilkins M.J."/>
            <person name="Karaoz U."/>
            <person name="Brodie E.L."/>
            <person name="Williams K.H."/>
            <person name="Hubbard S.S."/>
            <person name="Banfield J.F."/>
        </authorList>
    </citation>
    <scope>NUCLEOTIDE SEQUENCE [LARGE SCALE GENOMIC DNA]</scope>
</reference>
<keyword evidence="4" id="KW-0408">Iron</keyword>
<dbReference type="SUPFAM" id="SSF54862">
    <property type="entry name" value="4Fe-4S ferredoxins"/>
    <property type="match status" value="1"/>
</dbReference>
<dbReference type="GO" id="GO:0005506">
    <property type="term" value="F:iron ion binding"/>
    <property type="evidence" value="ECO:0007669"/>
    <property type="project" value="InterPro"/>
</dbReference>
<sequence>MKIEDKIAICSIKHHEESHIKIDLTICKNCQTRICIIACPAHIYTYESETGKLIVDHTGCLECGTCIIICLLKGITWTYPPAGYGIYYRY</sequence>
<organism evidence="7 8">
    <name type="scientific">Candidatus Fischerbacteria bacterium RBG_13_37_8</name>
    <dbReference type="NCBI Taxonomy" id="1817863"/>
    <lineage>
        <taxon>Bacteria</taxon>
        <taxon>Candidatus Fischeribacteriota</taxon>
    </lineage>
</organism>
<dbReference type="EMBL" id="MFGW01000232">
    <property type="protein sequence ID" value="OGF58788.1"/>
    <property type="molecule type" value="Genomic_DNA"/>
</dbReference>
<evidence type="ECO:0000259" key="6">
    <source>
        <dbReference type="PROSITE" id="PS51379"/>
    </source>
</evidence>
<name>A0A1F5V683_9BACT</name>
<dbReference type="InterPro" id="IPR017896">
    <property type="entry name" value="4Fe4S_Fe-S-bd"/>
</dbReference>
<evidence type="ECO:0000256" key="2">
    <source>
        <dbReference type="ARBA" id="ARBA00022723"/>
    </source>
</evidence>
<evidence type="ECO:0000313" key="8">
    <source>
        <dbReference type="Proteomes" id="UP000178943"/>
    </source>
</evidence>
<keyword evidence="3" id="KW-0249">Electron transport</keyword>
<dbReference type="GO" id="GO:0051536">
    <property type="term" value="F:iron-sulfur cluster binding"/>
    <property type="evidence" value="ECO:0007669"/>
    <property type="project" value="UniProtKB-KW"/>
</dbReference>
<evidence type="ECO:0000256" key="5">
    <source>
        <dbReference type="ARBA" id="ARBA00023014"/>
    </source>
</evidence>
<comment type="caution">
    <text evidence="7">The sequence shown here is derived from an EMBL/GenBank/DDBJ whole genome shotgun (WGS) entry which is preliminary data.</text>
</comment>
<proteinExistence type="predicted"/>
<dbReference type="Pfam" id="PF13237">
    <property type="entry name" value="Fer4_10"/>
    <property type="match status" value="1"/>
</dbReference>
<evidence type="ECO:0000256" key="4">
    <source>
        <dbReference type="ARBA" id="ARBA00023004"/>
    </source>
</evidence>
<keyword evidence="5" id="KW-0411">Iron-sulfur</keyword>
<dbReference type="PIRSF" id="PIRSF036548">
    <property type="entry name" value="Fdx_FixX"/>
    <property type="match status" value="1"/>
</dbReference>
<dbReference type="PANTHER" id="PTHR43082">
    <property type="entry name" value="FERREDOXIN-LIKE"/>
    <property type="match status" value="1"/>
</dbReference>
<keyword evidence="1" id="KW-0813">Transport</keyword>
<dbReference type="AlphaFoldDB" id="A0A1F5V683"/>